<name>A0ABS3HJL4_9ENTE</name>
<evidence type="ECO:0000256" key="2">
    <source>
        <dbReference type="ARBA" id="ARBA00004496"/>
    </source>
</evidence>
<feature type="compositionally biased region" description="Basic residues" evidence="9">
    <location>
        <begin position="765"/>
        <end position="791"/>
    </location>
</feature>
<evidence type="ECO:0000256" key="8">
    <source>
        <dbReference type="HAMAP-Rule" id="MF_01895"/>
    </source>
</evidence>
<dbReference type="PANTHER" id="PTHR23355:SF9">
    <property type="entry name" value="DIS3-LIKE EXONUCLEASE 2"/>
    <property type="match status" value="1"/>
</dbReference>
<dbReference type="SMART" id="SM00316">
    <property type="entry name" value="S1"/>
    <property type="match status" value="1"/>
</dbReference>
<proteinExistence type="inferred from homology"/>
<comment type="similarity">
    <text evidence="8">Belongs to the RNR ribonuclease family. RNase R subfamily.</text>
</comment>
<dbReference type="SUPFAM" id="SSF50249">
    <property type="entry name" value="Nucleic acid-binding proteins"/>
    <property type="match status" value="4"/>
</dbReference>
<dbReference type="Pfam" id="PF00773">
    <property type="entry name" value="RNB"/>
    <property type="match status" value="1"/>
</dbReference>
<comment type="caution">
    <text evidence="11">The sequence shown here is derived from an EMBL/GenBank/DDBJ whole genome shotgun (WGS) entry which is preliminary data.</text>
</comment>
<gene>
    <name evidence="8 11" type="primary">rnr</name>
    <name evidence="11" type="ORF">JZO85_15330</name>
</gene>
<dbReference type="RefSeq" id="WP_207109392.1">
    <property type="nucleotide sequence ID" value="NZ_JAFLVR010000035.1"/>
</dbReference>
<dbReference type="InterPro" id="IPR011805">
    <property type="entry name" value="RNase_R"/>
</dbReference>
<keyword evidence="4 8" id="KW-0540">Nuclease</keyword>
<keyword evidence="3 8" id="KW-0963">Cytoplasm</keyword>
<accession>A0ABS3HJL4</accession>
<evidence type="ECO:0000313" key="11">
    <source>
        <dbReference type="EMBL" id="MBO0453635.1"/>
    </source>
</evidence>
<dbReference type="InterPro" id="IPR040476">
    <property type="entry name" value="CSD2"/>
</dbReference>
<organism evidence="11 12">
    <name type="scientific">Candidatus Enterococcus murrayae</name>
    <dbReference type="NCBI Taxonomy" id="2815321"/>
    <lineage>
        <taxon>Bacteria</taxon>
        <taxon>Bacillati</taxon>
        <taxon>Bacillota</taxon>
        <taxon>Bacilli</taxon>
        <taxon>Lactobacillales</taxon>
        <taxon>Enterococcaceae</taxon>
        <taxon>Enterococcus</taxon>
    </lineage>
</organism>
<evidence type="ECO:0000256" key="6">
    <source>
        <dbReference type="ARBA" id="ARBA00022839"/>
    </source>
</evidence>
<dbReference type="PROSITE" id="PS01175">
    <property type="entry name" value="RIBONUCLEASE_II"/>
    <property type="match status" value="1"/>
</dbReference>
<comment type="function">
    <text evidence="8">3'-5' exoribonuclease that releases 5'-nucleoside monophosphates and is involved in maturation of structured RNAs.</text>
</comment>
<dbReference type="EMBL" id="JAFLVR010000035">
    <property type="protein sequence ID" value="MBO0453635.1"/>
    <property type="molecule type" value="Genomic_DNA"/>
</dbReference>
<dbReference type="Pfam" id="PF00575">
    <property type="entry name" value="S1"/>
    <property type="match status" value="1"/>
</dbReference>
<sequence length="791" mass="90526">MERKTIKTEILAGLKATNKKSLSMEELAEILDMQKSDDFKLLVKTVAQLEREKALEFNKKGRIKLPFQPIEVEGIFRRNERGFGFVTIDPEEADVFIPKEETNFAMDGDIVMIDIQKNADLFSDRGAEGRVVSIKERKIQQIVGEFTAFDVDEIAETDLFGYVIPKDKKNAQFKVFIVAEGIQPVDGSIVIVEITHYPEKGYAMSLEGLVTKVIGHKNDPGMDILSIVIAQGIPTQFSEEVQLASEQVPDKIVESDLIGRRDLRDQQIITIDGADAKDLDDAVTVRKLDNGNYFLGVHIADVSYYVTENSILDKEAFERGTSVYLTDRVIPMIPQRLSNGICSLNPQVPRLTMSCEMEIEPNGAILHHEIFQSVIQTSERMTYSAVNAILEEEDSETIKRYQDLVPMFHLMKELHQILELRRKRRGAINFEDREAKIIVDSAGHPVDIELRERGVGERLIESFMLAANETVAEHFNRLKLPFIYRIHEQPKEEKMQRFFDFAAALGILVKGTKNTITPKDLQQVIYDVEDKPEAAVINTMLLRSMQQARYSEDNYGHYGLAAEYYTHFTSPIRRYPDLIVHRLIRNYEQDQSDATKEKWAEDLPEIADHSSKMERRSVEAEREVDSMKKAEFMAEKVGEEFDGIISSVAKFGIFIELPNTVEGMIHLNELKQDYFHFVENQLALVGERTRQTFKIGQKVRIRVTKADPETREIDFELLEAEELPPLEVPKNDRLNQRRKPNGGRKNNKDSAKYQSKKADRSKGGKEKKKKKGKKPFYKSVTKKKKSGRKKG</sequence>
<dbReference type="PANTHER" id="PTHR23355">
    <property type="entry name" value="RIBONUCLEASE"/>
    <property type="match status" value="1"/>
</dbReference>
<keyword evidence="12" id="KW-1185">Reference proteome</keyword>
<keyword evidence="5 8" id="KW-0378">Hydrolase</keyword>
<keyword evidence="7 8" id="KW-0694">RNA-binding</keyword>
<dbReference type="InterPro" id="IPR003029">
    <property type="entry name" value="S1_domain"/>
</dbReference>
<dbReference type="InterPro" id="IPR012340">
    <property type="entry name" value="NA-bd_OB-fold"/>
</dbReference>
<dbReference type="NCBIfam" id="TIGR02063">
    <property type="entry name" value="RNase_R"/>
    <property type="match status" value="1"/>
</dbReference>
<evidence type="ECO:0000256" key="4">
    <source>
        <dbReference type="ARBA" id="ARBA00022722"/>
    </source>
</evidence>
<comment type="catalytic activity">
    <reaction evidence="1 8">
        <text>Exonucleolytic cleavage in the 3'- to 5'-direction to yield nucleoside 5'-phosphates.</text>
        <dbReference type="EC" id="3.1.13.1"/>
    </reaction>
</comment>
<dbReference type="InterPro" id="IPR050180">
    <property type="entry name" value="RNR_Ribonuclease"/>
</dbReference>
<evidence type="ECO:0000256" key="9">
    <source>
        <dbReference type="SAM" id="MobiDB-lite"/>
    </source>
</evidence>
<feature type="region of interest" description="Disordered" evidence="9">
    <location>
        <begin position="726"/>
        <end position="791"/>
    </location>
</feature>
<dbReference type="PROSITE" id="PS50126">
    <property type="entry name" value="S1"/>
    <property type="match status" value="1"/>
</dbReference>
<dbReference type="HAMAP" id="MF_01895">
    <property type="entry name" value="RNase_R"/>
    <property type="match status" value="1"/>
</dbReference>
<feature type="compositionally biased region" description="Basic and acidic residues" evidence="9">
    <location>
        <begin position="746"/>
        <end position="764"/>
    </location>
</feature>
<dbReference type="InterPro" id="IPR001900">
    <property type="entry name" value="RNase_II/R"/>
</dbReference>
<evidence type="ECO:0000256" key="1">
    <source>
        <dbReference type="ARBA" id="ARBA00001849"/>
    </source>
</evidence>
<dbReference type="CDD" id="cd04471">
    <property type="entry name" value="S1_RNase_R"/>
    <property type="match status" value="1"/>
</dbReference>
<dbReference type="Pfam" id="PF17876">
    <property type="entry name" value="CSD2"/>
    <property type="match status" value="1"/>
</dbReference>
<dbReference type="EC" id="3.1.13.1" evidence="8"/>
<dbReference type="InterPro" id="IPR004476">
    <property type="entry name" value="RNase_II/RNase_R"/>
</dbReference>
<evidence type="ECO:0000256" key="7">
    <source>
        <dbReference type="ARBA" id="ARBA00022884"/>
    </source>
</evidence>
<evidence type="ECO:0000313" key="12">
    <source>
        <dbReference type="Proteomes" id="UP000664495"/>
    </source>
</evidence>
<evidence type="ECO:0000259" key="10">
    <source>
        <dbReference type="PROSITE" id="PS50126"/>
    </source>
</evidence>
<reference evidence="11 12" key="1">
    <citation type="submission" date="2021-03" db="EMBL/GenBank/DDBJ databases">
        <title>Enterococcal diversity collection.</title>
        <authorList>
            <person name="Gilmore M.S."/>
            <person name="Schwartzman J."/>
            <person name="Van Tyne D."/>
            <person name="Martin M."/>
            <person name="Earl A.M."/>
            <person name="Manson A.L."/>
            <person name="Straub T."/>
            <person name="Salamzade R."/>
            <person name="Saavedra J."/>
            <person name="Lebreton F."/>
            <person name="Prichula J."/>
            <person name="Schaufler K."/>
            <person name="Gaca A."/>
            <person name="Sgardioli B."/>
            <person name="Wagenaar J."/>
            <person name="Strong T."/>
        </authorList>
    </citation>
    <scope>NUCLEOTIDE SEQUENCE [LARGE SCALE GENOMIC DNA]</scope>
    <source>
        <strain evidence="11 12">MJM16</strain>
    </source>
</reference>
<feature type="domain" description="S1 motif" evidence="10">
    <location>
        <begin position="638"/>
        <end position="718"/>
    </location>
</feature>
<dbReference type="SMART" id="SM00955">
    <property type="entry name" value="RNB"/>
    <property type="match status" value="1"/>
</dbReference>
<evidence type="ECO:0000256" key="5">
    <source>
        <dbReference type="ARBA" id="ARBA00022801"/>
    </source>
</evidence>
<dbReference type="InterPro" id="IPR022966">
    <property type="entry name" value="RNase_II/R_CS"/>
</dbReference>
<dbReference type="InterPro" id="IPR013223">
    <property type="entry name" value="RNase_B_OB_dom"/>
</dbReference>
<dbReference type="NCBIfam" id="TIGR00358">
    <property type="entry name" value="3_prime_RNase"/>
    <property type="match status" value="1"/>
</dbReference>
<evidence type="ECO:0000256" key="3">
    <source>
        <dbReference type="ARBA" id="ARBA00022490"/>
    </source>
</evidence>
<keyword evidence="6 8" id="KW-0269">Exonuclease</keyword>
<dbReference type="Gene3D" id="2.40.50.140">
    <property type="entry name" value="Nucleic acid-binding proteins"/>
    <property type="match status" value="2"/>
</dbReference>
<protein>
    <recommendedName>
        <fullName evidence="8">Ribonuclease R</fullName>
        <shortName evidence="8">RNase R</shortName>
        <ecNumber evidence="8">3.1.13.1</ecNumber>
    </recommendedName>
</protein>
<dbReference type="Proteomes" id="UP000664495">
    <property type="component" value="Unassembled WGS sequence"/>
</dbReference>
<dbReference type="Pfam" id="PF08206">
    <property type="entry name" value="OB_RNB"/>
    <property type="match status" value="1"/>
</dbReference>
<comment type="subcellular location">
    <subcellularLocation>
        <location evidence="2 8">Cytoplasm</location>
    </subcellularLocation>
</comment>